<proteinExistence type="predicted"/>
<protein>
    <submittedName>
        <fullName evidence="1">Uncharacterized protein</fullName>
    </submittedName>
</protein>
<dbReference type="EMBL" id="BAQJ01000110">
    <property type="protein sequence ID" value="GBQ71562.1"/>
    <property type="molecule type" value="Genomic_DNA"/>
</dbReference>
<evidence type="ECO:0000313" key="2">
    <source>
        <dbReference type="Proteomes" id="UP001061452"/>
    </source>
</evidence>
<name>A0ABQ0PJ01_9PROT</name>
<dbReference type="Proteomes" id="UP001061452">
    <property type="component" value="Unassembled WGS sequence"/>
</dbReference>
<keyword evidence="2" id="KW-1185">Reference proteome</keyword>
<accession>A0ABQ0PJ01</accession>
<gene>
    <name evidence="1" type="ORF">AA0521_1933</name>
</gene>
<comment type="caution">
    <text evidence="1">The sequence shown here is derived from an EMBL/GenBank/DDBJ whole genome shotgun (WGS) entry which is preliminary data.</text>
</comment>
<evidence type="ECO:0000313" key="1">
    <source>
        <dbReference type="EMBL" id="GBQ71562.1"/>
    </source>
</evidence>
<sequence>MEGVVSDPLSGGDVDRFLVETGFPGDPAVDGCGIDAEHGIGREHGFEAGADGPLGRMA</sequence>
<organism evidence="1 2">
    <name type="scientific">Komagataeibacter intermedius NRIC 0521</name>
    <dbReference type="NCBI Taxonomy" id="1307934"/>
    <lineage>
        <taxon>Bacteria</taxon>
        <taxon>Pseudomonadati</taxon>
        <taxon>Pseudomonadota</taxon>
        <taxon>Alphaproteobacteria</taxon>
        <taxon>Acetobacterales</taxon>
        <taxon>Acetobacteraceae</taxon>
        <taxon>Komagataeibacter</taxon>
    </lineage>
</organism>
<reference evidence="1" key="1">
    <citation type="submission" date="2013-04" db="EMBL/GenBank/DDBJ databases">
        <title>The genome sequencing project of 58 acetic acid bacteria.</title>
        <authorList>
            <person name="Okamoto-Kainuma A."/>
            <person name="Ishikawa M."/>
            <person name="Umino S."/>
            <person name="Koizumi Y."/>
            <person name="Shiwa Y."/>
            <person name="Yoshikawa H."/>
            <person name="Matsutani M."/>
            <person name="Matsushita K."/>
        </authorList>
    </citation>
    <scope>NUCLEOTIDE SEQUENCE</scope>
    <source>
        <strain evidence="1">NRIC 0521</strain>
    </source>
</reference>